<keyword evidence="2" id="KW-1185">Reference proteome</keyword>
<sequence length="50" mass="5947">MLAERHQVLRIVTALEQQLKGGNLSVRNRQKLQQQITSMRQQYSTYFLLE</sequence>
<accession>A0A928VK14</accession>
<name>A0A928VK14_9CYAN</name>
<dbReference type="RefSeq" id="WP_264323989.1">
    <property type="nucleotide sequence ID" value="NZ_JADEXQ010000012.1"/>
</dbReference>
<evidence type="ECO:0000313" key="2">
    <source>
        <dbReference type="Proteomes" id="UP000625316"/>
    </source>
</evidence>
<reference evidence="1" key="1">
    <citation type="submission" date="2020-10" db="EMBL/GenBank/DDBJ databases">
        <authorList>
            <person name="Castelo-Branco R."/>
            <person name="Eusebio N."/>
            <person name="Adriana R."/>
            <person name="Vieira A."/>
            <person name="Brugerolle De Fraissinette N."/>
            <person name="Rezende De Castro R."/>
            <person name="Schneider M.P."/>
            <person name="Vasconcelos V."/>
            <person name="Leao P.N."/>
        </authorList>
    </citation>
    <scope>NUCLEOTIDE SEQUENCE</scope>
    <source>
        <strain evidence="1">LEGE 11480</strain>
    </source>
</reference>
<dbReference type="EMBL" id="JADEXQ010000012">
    <property type="protein sequence ID" value="MBE9029168.1"/>
    <property type="molecule type" value="Genomic_DNA"/>
</dbReference>
<dbReference type="AlphaFoldDB" id="A0A928VK14"/>
<comment type="caution">
    <text evidence="1">The sequence shown here is derived from an EMBL/GenBank/DDBJ whole genome shotgun (WGS) entry which is preliminary data.</text>
</comment>
<organism evidence="1 2">
    <name type="scientific">Romeriopsis navalis LEGE 11480</name>
    <dbReference type="NCBI Taxonomy" id="2777977"/>
    <lineage>
        <taxon>Bacteria</taxon>
        <taxon>Bacillati</taxon>
        <taxon>Cyanobacteriota</taxon>
        <taxon>Cyanophyceae</taxon>
        <taxon>Leptolyngbyales</taxon>
        <taxon>Leptolyngbyaceae</taxon>
        <taxon>Romeriopsis</taxon>
        <taxon>Romeriopsis navalis</taxon>
    </lineage>
</organism>
<proteinExistence type="predicted"/>
<dbReference type="Proteomes" id="UP000625316">
    <property type="component" value="Unassembled WGS sequence"/>
</dbReference>
<gene>
    <name evidence="1" type="ORF">IQ266_05250</name>
</gene>
<protein>
    <submittedName>
        <fullName evidence="1">Uncharacterized protein</fullName>
    </submittedName>
</protein>
<evidence type="ECO:0000313" key="1">
    <source>
        <dbReference type="EMBL" id="MBE9029168.1"/>
    </source>
</evidence>